<dbReference type="EMBL" id="JAHLQT010009745">
    <property type="protein sequence ID" value="KAG7173471.1"/>
    <property type="molecule type" value="Genomic_DNA"/>
</dbReference>
<comment type="caution">
    <text evidence="2">The sequence shown here is derived from an EMBL/GenBank/DDBJ whole genome shotgun (WGS) entry which is preliminary data.</text>
</comment>
<feature type="non-terminal residue" evidence="2">
    <location>
        <position position="1"/>
    </location>
</feature>
<protein>
    <submittedName>
        <fullName evidence="2">Uncharacterized protein</fullName>
    </submittedName>
</protein>
<organism evidence="2 3">
    <name type="scientific">Homarus americanus</name>
    <name type="common">American lobster</name>
    <dbReference type="NCBI Taxonomy" id="6706"/>
    <lineage>
        <taxon>Eukaryota</taxon>
        <taxon>Metazoa</taxon>
        <taxon>Ecdysozoa</taxon>
        <taxon>Arthropoda</taxon>
        <taxon>Crustacea</taxon>
        <taxon>Multicrustacea</taxon>
        <taxon>Malacostraca</taxon>
        <taxon>Eumalacostraca</taxon>
        <taxon>Eucarida</taxon>
        <taxon>Decapoda</taxon>
        <taxon>Pleocyemata</taxon>
        <taxon>Astacidea</taxon>
        <taxon>Nephropoidea</taxon>
        <taxon>Nephropidae</taxon>
        <taxon>Homarus</taxon>
    </lineage>
</organism>
<sequence length="154" mass="17481">FCGKPGHKADFCWTRPQPNKVKHERLQFRFSRHETLIFSRRALRRTQTLVPFVHFCQGTVEVDGVETPVTILRDSGCLQTRQRGCCCVDLILGNDLLQQLEDDIHGVFPLCAVTQFMLLTNDHNVTPDVDNSLSLEGLFANPIASKTFLPQLML</sequence>
<evidence type="ECO:0000313" key="3">
    <source>
        <dbReference type="Proteomes" id="UP000747542"/>
    </source>
</evidence>
<name>A0A8J5N501_HOMAM</name>
<proteinExistence type="predicted"/>
<dbReference type="AlphaFoldDB" id="A0A8J5N501"/>
<dbReference type="EMBL" id="JAHLQT010034478">
    <property type="protein sequence ID" value="KAG7158803.1"/>
    <property type="molecule type" value="Genomic_DNA"/>
</dbReference>
<reference evidence="2" key="1">
    <citation type="journal article" date="2021" name="Sci. Adv.">
        <title>The American lobster genome reveals insights on longevity, neural, and immune adaptations.</title>
        <authorList>
            <person name="Polinski J.M."/>
            <person name="Zimin A.V."/>
            <person name="Clark K.F."/>
            <person name="Kohn A.B."/>
            <person name="Sadowski N."/>
            <person name="Timp W."/>
            <person name="Ptitsyn A."/>
            <person name="Khanna P."/>
            <person name="Romanova D.Y."/>
            <person name="Williams P."/>
            <person name="Greenwood S.J."/>
            <person name="Moroz L.L."/>
            <person name="Walt D.R."/>
            <person name="Bodnar A.G."/>
        </authorList>
    </citation>
    <scope>NUCLEOTIDE SEQUENCE</scope>
    <source>
        <strain evidence="2">GMGI-L3</strain>
    </source>
</reference>
<feature type="non-terminal residue" evidence="2">
    <location>
        <position position="154"/>
    </location>
</feature>
<gene>
    <name evidence="1" type="ORF">Hamer_G011483</name>
    <name evidence="2" type="ORF">Hamer_G030462</name>
</gene>
<evidence type="ECO:0000313" key="1">
    <source>
        <dbReference type="EMBL" id="KAG7158803.1"/>
    </source>
</evidence>
<keyword evidence="3" id="KW-1185">Reference proteome</keyword>
<dbReference type="Proteomes" id="UP000747542">
    <property type="component" value="Unassembled WGS sequence"/>
</dbReference>
<accession>A0A8J5N501</accession>
<evidence type="ECO:0000313" key="2">
    <source>
        <dbReference type="EMBL" id="KAG7173471.1"/>
    </source>
</evidence>